<proteinExistence type="inferred from homology"/>
<keyword evidence="7" id="KW-0479">Metal-binding</keyword>
<dbReference type="Pfam" id="PF01202">
    <property type="entry name" value="SKI"/>
    <property type="match status" value="1"/>
</dbReference>
<keyword evidence="5 7" id="KW-0067">ATP-binding</keyword>
<keyword evidence="6 7" id="KW-0057">Aromatic amino acid biosynthesis</keyword>
<keyword evidence="3 7" id="KW-0547">Nucleotide-binding</keyword>
<organism evidence="8 9">
    <name type="scientific">Metabacillus halosaccharovorans</name>
    <dbReference type="NCBI Taxonomy" id="930124"/>
    <lineage>
        <taxon>Bacteria</taxon>
        <taxon>Bacillati</taxon>
        <taxon>Bacillota</taxon>
        <taxon>Bacilli</taxon>
        <taxon>Bacillales</taxon>
        <taxon>Bacillaceae</taxon>
        <taxon>Metabacillus</taxon>
    </lineage>
</organism>
<name>A0ABT3DCP6_9BACI</name>
<keyword evidence="9" id="KW-1185">Reference proteome</keyword>
<dbReference type="EC" id="2.7.1.71" evidence="7"/>
<comment type="caution">
    <text evidence="7">Lacks conserved residue(s) required for the propagation of feature annotation.</text>
</comment>
<gene>
    <name evidence="7" type="primary">aroK</name>
    <name evidence="8" type="ORF">OIH86_04090</name>
</gene>
<feature type="binding site" evidence="7">
    <location>
        <position position="57"/>
    </location>
    <ligand>
        <name>substrate</name>
    </ligand>
</feature>
<dbReference type="InterPro" id="IPR031322">
    <property type="entry name" value="Shikimate/glucono_kinase"/>
</dbReference>
<comment type="similarity">
    <text evidence="7">Belongs to the shikimate kinase family.</text>
</comment>
<comment type="subunit">
    <text evidence="7">Monomer.</text>
</comment>
<evidence type="ECO:0000313" key="8">
    <source>
        <dbReference type="EMBL" id="MCV9884823.1"/>
    </source>
</evidence>
<feature type="binding site" evidence="7">
    <location>
        <position position="116"/>
    </location>
    <ligand>
        <name>ATP</name>
        <dbReference type="ChEBI" id="CHEBI:30616"/>
    </ligand>
</feature>
<feature type="binding site" evidence="7">
    <location>
        <position position="134"/>
    </location>
    <ligand>
        <name>substrate</name>
    </ligand>
</feature>
<comment type="cofactor">
    <cofactor evidence="7">
        <name>Mg(2+)</name>
        <dbReference type="ChEBI" id="CHEBI:18420"/>
    </cofactor>
    <text evidence="7">Binds 1 Mg(2+) ion per subunit.</text>
</comment>
<keyword evidence="7" id="KW-0963">Cytoplasm</keyword>
<comment type="pathway">
    <text evidence="7">Metabolic intermediate biosynthesis; chorismate biosynthesis; chorismate from D-erythrose 4-phosphate and phosphoenolpyruvate: step 5/7.</text>
</comment>
<keyword evidence="1 7" id="KW-0028">Amino-acid biosynthesis</keyword>
<protein>
    <recommendedName>
        <fullName evidence="7">Shikimate kinase</fullName>
        <shortName evidence="7">SK</shortName>
        <ecNumber evidence="7">2.7.1.71</ecNumber>
    </recommendedName>
</protein>
<evidence type="ECO:0000256" key="1">
    <source>
        <dbReference type="ARBA" id="ARBA00022605"/>
    </source>
</evidence>
<dbReference type="Proteomes" id="UP001526147">
    <property type="component" value="Unassembled WGS sequence"/>
</dbReference>
<dbReference type="InterPro" id="IPR000623">
    <property type="entry name" value="Shikimate_kinase/TSH1"/>
</dbReference>
<feature type="binding site" evidence="7">
    <location>
        <position position="78"/>
    </location>
    <ligand>
        <name>substrate</name>
    </ligand>
</feature>
<dbReference type="SUPFAM" id="SSF52540">
    <property type="entry name" value="P-loop containing nucleoside triphosphate hydrolases"/>
    <property type="match status" value="1"/>
</dbReference>
<dbReference type="CDD" id="cd00464">
    <property type="entry name" value="SK"/>
    <property type="match status" value="1"/>
</dbReference>
<reference evidence="8 9" key="1">
    <citation type="submission" date="2022-10" db="EMBL/GenBank/DDBJ databases">
        <title>Draft genome assembly of moderately radiation resistant bacterium Metabacillus halosaccharovorans.</title>
        <authorList>
            <person name="Pal S."/>
            <person name="Gopinathan A."/>
        </authorList>
    </citation>
    <scope>NUCLEOTIDE SEQUENCE [LARGE SCALE GENOMIC DNA]</scope>
    <source>
        <strain evidence="8 9">VITHBRA001</strain>
    </source>
</reference>
<evidence type="ECO:0000256" key="3">
    <source>
        <dbReference type="ARBA" id="ARBA00022741"/>
    </source>
</evidence>
<dbReference type="Gene3D" id="3.40.50.300">
    <property type="entry name" value="P-loop containing nucleotide triphosphate hydrolases"/>
    <property type="match status" value="1"/>
</dbReference>
<dbReference type="InterPro" id="IPR027417">
    <property type="entry name" value="P-loop_NTPase"/>
</dbReference>
<keyword evidence="2 7" id="KW-0808">Transferase</keyword>
<comment type="caution">
    <text evidence="8">The sequence shown here is derived from an EMBL/GenBank/DDBJ whole genome shotgun (WGS) entry which is preliminary data.</text>
</comment>
<keyword evidence="7" id="KW-0460">Magnesium</keyword>
<sequence length="171" mass="19782">MKAIYLTGFMGAGKTTVGEKLAAEMNLPVLDTDQEIIKKLNKSIKDIFEQQGEHYFRLEETKMLKELPTENIIVTTGGGIVIKEENRAWMKEHGHIVMLHADLNTIYDRVHSDQTRPLASKKSKDELYQLYKSRESFYKDCSLLIETDHKNIEVIVKEIKERLKESEIGNR</sequence>
<evidence type="ECO:0000256" key="4">
    <source>
        <dbReference type="ARBA" id="ARBA00022777"/>
    </source>
</evidence>
<feature type="binding site" evidence="7">
    <location>
        <position position="33"/>
    </location>
    <ligand>
        <name>substrate</name>
    </ligand>
</feature>
<dbReference type="PANTHER" id="PTHR21087">
    <property type="entry name" value="SHIKIMATE KINASE"/>
    <property type="match status" value="1"/>
</dbReference>
<dbReference type="RefSeq" id="WP_264141737.1">
    <property type="nucleotide sequence ID" value="NZ_JAOYEY010000024.1"/>
</dbReference>
<evidence type="ECO:0000256" key="7">
    <source>
        <dbReference type="HAMAP-Rule" id="MF_00109"/>
    </source>
</evidence>
<comment type="subcellular location">
    <subcellularLocation>
        <location evidence="7">Cytoplasm</location>
    </subcellularLocation>
</comment>
<evidence type="ECO:0000256" key="5">
    <source>
        <dbReference type="ARBA" id="ARBA00022840"/>
    </source>
</evidence>
<accession>A0ABT3DCP6</accession>
<comment type="function">
    <text evidence="7">Catalyzes the specific phosphorylation of the 3-hydroxyl group of shikimic acid using ATP as a cosubstrate.</text>
</comment>
<keyword evidence="4 7" id="KW-0418">Kinase</keyword>
<dbReference type="EMBL" id="JAOYEY010000024">
    <property type="protein sequence ID" value="MCV9884823.1"/>
    <property type="molecule type" value="Genomic_DNA"/>
</dbReference>
<evidence type="ECO:0000256" key="6">
    <source>
        <dbReference type="ARBA" id="ARBA00023141"/>
    </source>
</evidence>
<comment type="catalytic activity">
    <reaction evidence="7">
        <text>shikimate + ATP = 3-phosphoshikimate + ADP + H(+)</text>
        <dbReference type="Rhea" id="RHEA:13121"/>
        <dbReference type="ChEBI" id="CHEBI:15378"/>
        <dbReference type="ChEBI" id="CHEBI:30616"/>
        <dbReference type="ChEBI" id="CHEBI:36208"/>
        <dbReference type="ChEBI" id="CHEBI:145989"/>
        <dbReference type="ChEBI" id="CHEBI:456216"/>
        <dbReference type="EC" id="2.7.1.71"/>
    </reaction>
</comment>
<dbReference type="PRINTS" id="PR01100">
    <property type="entry name" value="SHIKIMTKNASE"/>
</dbReference>
<dbReference type="GO" id="GO:0016301">
    <property type="term" value="F:kinase activity"/>
    <property type="evidence" value="ECO:0007669"/>
    <property type="project" value="UniProtKB-KW"/>
</dbReference>
<feature type="binding site" evidence="7">
    <location>
        <begin position="11"/>
        <end position="16"/>
    </location>
    <ligand>
        <name>ATP</name>
        <dbReference type="ChEBI" id="CHEBI:30616"/>
    </ligand>
</feature>
<dbReference type="HAMAP" id="MF_00109">
    <property type="entry name" value="Shikimate_kinase"/>
    <property type="match status" value="1"/>
</dbReference>
<evidence type="ECO:0000256" key="2">
    <source>
        <dbReference type="ARBA" id="ARBA00022679"/>
    </source>
</evidence>
<evidence type="ECO:0000313" key="9">
    <source>
        <dbReference type="Proteomes" id="UP001526147"/>
    </source>
</evidence>
<dbReference type="PANTHER" id="PTHR21087:SF16">
    <property type="entry name" value="SHIKIMATE KINASE 1, CHLOROPLASTIC"/>
    <property type="match status" value="1"/>
</dbReference>
<feature type="binding site" evidence="7">
    <location>
        <position position="15"/>
    </location>
    <ligand>
        <name>Mg(2+)</name>
        <dbReference type="ChEBI" id="CHEBI:18420"/>
    </ligand>
</feature>